<dbReference type="SUPFAM" id="SSF56925">
    <property type="entry name" value="OMPA-like"/>
    <property type="match status" value="1"/>
</dbReference>
<feature type="chain" id="PRO_5004113819" evidence="11">
    <location>
        <begin position="21"/>
        <end position="433"/>
    </location>
</feature>
<dbReference type="PANTHER" id="PTHR30329:SF21">
    <property type="entry name" value="LIPOPROTEIN YIAD-RELATED"/>
    <property type="match status" value="1"/>
</dbReference>
<evidence type="ECO:0000313" key="13">
    <source>
        <dbReference type="EMBL" id="EMY80656.1"/>
    </source>
</evidence>
<dbReference type="eggNOG" id="COG2885">
    <property type="taxonomic scope" value="Bacteria"/>
</dbReference>
<organism evidence="13 14">
    <name type="scientific">Psychroflexus gondwanensis ACAM 44</name>
    <dbReference type="NCBI Taxonomy" id="1189619"/>
    <lineage>
        <taxon>Bacteria</taxon>
        <taxon>Pseudomonadati</taxon>
        <taxon>Bacteroidota</taxon>
        <taxon>Flavobacteriia</taxon>
        <taxon>Flavobacteriales</taxon>
        <taxon>Flavobacteriaceae</taxon>
        <taxon>Psychroflexus</taxon>
    </lineage>
</organism>
<evidence type="ECO:0000256" key="5">
    <source>
        <dbReference type="ARBA" id="ARBA00023065"/>
    </source>
</evidence>
<sequence>MKKITLLGFVFAAFTLSTYAQESSSLIPDYNRFSIDIGAGVAKASSPITPASEGVFFDTKLQDLAFEVGARYMFNDKFGLKVSGLYFESTNTGDPAFDMDTEFFRANLEGVANLGNILGFREFTQRFNLLFHAGAGMSHISLPENAVLANESETLVNFMAGITPQIKITDRFSFNLDLSVIGNLGQDLTYDGRQNNQTRNFDGMVVSATAGVSIYLGDNEKHADWLDNSPKKLFGERVEELENELAKIQRDMQDTDKDGVADYLDREPNTTSGVAVNTKGESIDLNQNGVPDEIEKSLQKMYVTKEFASETYFAGGVEGVKPDANDDLINVYFRFDSTQPEYYSLNAINQIVKYMRAHPEAEAMLTGYADQIGNTEYNNTLSENRAKKVFDIVIASGIEASRLSYRGGGVDSSVDKNSEEARQIVRRVSFELR</sequence>
<evidence type="ECO:0000256" key="2">
    <source>
        <dbReference type="ARBA" id="ARBA00022448"/>
    </source>
</evidence>
<dbReference type="PRINTS" id="PR01021">
    <property type="entry name" value="OMPADOMAIN"/>
</dbReference>
<evidence type="ECO:0000256" key="1">
    <source>
        <dbReference type="ARBA" id="ARBA00004571"/>
    </source>
</evidence>
<dbReference type="Gene3D" id="2.40.160.20">
    <property type="match status" value="1"/>
</dbReference>
<keyword evidence="8" id="KW-0998">Cell outer membrane</keyword>
<gene>
    <name evidence="13" type="ORF">pgond44_10934</name>
</gene>
<dbReference type="InterPro" id="IPR050330">
    <property type="entry name" value="Bact_OuterMem_StrucFunc"/>
</dbReference>
<dbReference type="InterPro" id="IPR006665">
    <property type="entry name" value="OmpA-like"/>
</dbReference>
<keyword evidence="10" id="KW-0175">Coiled coil</keyword>
<comment type="caution">
    <text evidence="13">The sequence shown here is derived from an EMBL/GenBank/DDBJ whole genome shotgun (WGS) entry which is preliminary data.</text>
</comment>
<evidence type="ECO:0000259" key="12">
    <source>
        <dbReference type="PROSITE" id="PS51123"/>
    </source>
</evidence>
<evidence type="ECO:0000256" key="8">
    <source>
        <dbReference type="ARBA" id="ARBA00023237"/>
    </source>
</evidence>
<dbReference type="GO" id="GO:0046930">
    <property type="term" value="C:pore complex"/>
    <property type="evidence" value="ECO:0007669"/>
    <property type="project" value="UniProtKB-KW"/>
</dbReference>
<feature type="signal peptide" evidence="11">
    <location>
        <begin position="1"/>
        <end position="20"/>
    </location>
</feature>
<dbReference type="InterPro" id="IPR028974">
    <property type="entry name" value="TSP_type-3_rpt"/>
</dbReference>
<name>N1WK98_9FLAO</name>
<dbReference type="InterPro" id="IPR006664">
    <property type="entry name" value="OMP_bac"/>
</dbReference>
<dbReference type="InterPro" id="IPR011250">
    <property type="entry name" value="OMP/PagP_B-barrel"/>
</dbReference>
<dbReference type="AlphaFoldDB" id="N1WK98"/>
<dbReference type="GO" id="GO:0009279">
    <property type="term" value="C:cell outer membrane"/>
    <property type="evidence" value="ECO:0007669"/>
    <property type="project" value="UniProtKB-SubCell"/>
</dbReference>
<evidence type="ECO:0000313" key="14">
    <source>
        <dbReference type="Proteomes" id="UP000012317"/>
    </source>
</evidence>
<reference evidence="13 14" key="1">
    <citation type="journal article" date="2014" name="Genome Biol. Evol.">
        <title>Extensive gene acquisition in the extremely psychrophilic bacterial species Psychroflexus torquis and the link to sea-ice ecosystem specialism.</title>
        <authorList>
            <person name="Feng S."/>
            <person name="Powell S.M."/>
            <person name="Wilson R."/>
            <person name="Bowman J.P."/>
        </authorList>
    </citation>
    <scope>NUCLEOTIDE SEQUENCE [LARGE SCALE GENOMIC DNA]</scope>
    <source>
        <strain evidence="13 14">ACAM 44</strain>
    </source>
</reference>
<evidence type="ECO:0000256" key="10">
    <source>
        <dbReference type="SAM" id="Coils"/>
    </source>
</evidence>
<dbReference type="PROSITE" id="PS51123">
    <property type="entry name" value="OMPA_2"/>
    <property type="match status" value="1"/>
</dbReference>
<dbReference type="GO" id="GO:0006811">
    <property type="term" value="P:monoatomic ion transport"/>
    <property type="evidence" value="ECO:0007669"/>
    <property type="project" value="UniProtKB-KW"/>
</dbReference>
<comment type="subcellular location">
    <subcellularLocation>
        <location evidence="1">Cell outer membrane</location>
        <topology evidence="1">Multi-pass membrane protein</topology>
    </subcellularLocation>
</comment>
<dbReference type="STRING" id="1189619.pgond44_10934"/>
<protein>
    <submittedName>
        <fullName evidence="13">OmpA/MotB domain-containing protein</fullName>
    </submittedName>
</protein>
<dbReference type="SUPFAM" id="SSF103088">
    <property type="entry name" value="OmpA-like"/>
    <property type="match status" value="1"/>
</dbReference>
<feature type="coiled-coil region" evidence="10">
    <location>
        <begin position="231"/>
        <end position="258"/>
    </location>
</feature>
<dbReference type="PANTHER" id="PTHR30329">
    <property type="entry name" value="STATOR ELEMENT OF FLAGELLAR MOTOR COMPLEX"/>
    <property type="match status" value="1"/>
</dbReference>
<dbReference type="InterPro" id="IPR006690">
    <property type="entry name" value="OMPA-like_CS"/>
</dbReference>
<dbReference type="GO" id="GO:0015288">
    <property type="term" value="F:porin activity"/>
    <property type="evidence" value="ECO:0007669"/>
    <property type="project" value="UniProtKB-KW"/>
</dbReference>
<evidence type="ECO:0000256" key="4">
    <source>
        <dbReference type="ARBA" id="ARBA00022692"/>
    </source>
</evidence>
<evidence type="ECO:0000256" key="11">
    <source>
        <dbReference type="SAM" id="SignalP"/>
    </source>
</evidence>
<accession>N1WK98</accession>
<evidence type="ECO:0000256" key="3">
    <source>
        <dbReference type="ARBA" id="ARBA00022452"/>
    </source>
</evidence>
<keyword evidence="11" id="KW-0732">Signal</keyword>
<dbReference type="Pfam" id="PF00691">
    <property type="entry name" value="OmpA"/>
    <property type="match status" value="1"/>
</dbReference>
<dbReference type="CDD" id="cd07185">
    <property type="entry name" value="OmpA_C-like"/>
    <property type="match status" value="1"/>
</dbReference>
<evidence type="ECO:0000256" key="9">
    <source>
        <dbReference type="PROSITE-ProRule" id="PRU00473"/>
    </source>
</evidence>
<keyword evidence="2" id="KW-0813">Transport</keyword>
<dbReference type="GO" id="GO:0005509">
    <property type="term" value="F:calcium ion binding"/>
    <property type="evidence" value="ECO:0007669"/>
    <property type="project" value="InterPro"/>
</dbReference>
<evidence type="ECO:0000256" key="7">
    <source>
        <dbReference type="ARBA" id="ARBA00023136"/>
    </source>
</evidence>
<evidence type="ECO:0000256" key="6">
    <source>
        <dbReference type="ARBA" id="ARBA00023114"/>
    </source>
</evidence>
<keyword evidence="14" id="KW-1185">Reference proteome</keyword>
<dbReference type="PROSITE" id="PS01068">
    <property type="entry name" value="OMPA_1"/>
    <property type="match status" value="1"/>
</dbReference>
<dbReference type="InterPro" id="IPR036737">
    <property type="entry name" value="OmpA-like_sf"/>
</dbReference>
<dbReference type="EMBL" id="APLF01000010">
    <property type="protein sequence ID" value="EMY80656.1"/>
    <property type="molecule type" value="Genomic_DNA"/>
</dbReference>
<dbReference type="SUPFAM" id="SSF103647">
    <property type="entry name" value="TSP type-3 repeat"/>
    <property type="match status" value="1"/>
</dbReference>
<keyword evidence="6" id="KW-0626">Porin</keyword>
<feature type="domain" description="OmpA-like" evidence="12">
    <location>
        <begin position="320"/>
        <end position="433"/>
    </location>
</feature>
<dbReference type="Proteomes" id="UP000012317">
    <property type="component" value="Unassembled WGS sequence"/>
</dbReference>
<keyword evidence="3" id="KW-1134">Transmembrane beta strand</keyword>
<keyword evidence="4" id="KW-0812">Transmembrane</keyword>
<keyword evidence="5" id="KW-0406">Ion transport</keyword>
<keyword evidence="7 9" id="KW-0472">Membrane</keyword>
<dbReference type="Gene3D" id="3.30.1330.60">
    <property type="entry name" value="OmpA-like domain"/>
    <property type="match status" value="1"/>
</dbReference>
<dbReference type="RefSeq" id="WP_003441585.1">
    <property type="nucleotide sequence ID" value="NZ_APLF01000010.1"/>
</dbReference>
<proteinExistence type="predicted"/>